<keyword evidence="4" id="KW-1185">Reference proteome</keyword>
<dbReference type="OrthoDB" id="3287229at2"/>
<evidence type="ECO:0000259" key="2">
    <source>
        <dbReference type="SMART" id="SM00860"/>
    </source>
</evidence>
<dbReference type="InterPro" id="IPR037883">
    <property type="entry name" value="Knr4/Smi1-like_sf"/>
</dbReference>
<dbReference type="Gene3D" id="3.40.1580.10">
    <property type="entry name" value="SMI1/KNR4-like"/>
    <property type="match status" value="1"/>
</dbReference>
<reference evidence="3 4" key="1">
    <citation type="submission" date="2018-08" db="EMBL/GenBank/DDBJ databases">
        <title>Genomic Encyclopedia of Archaeal and Bacterial Type Strains, Phase II (KMG-II): from individual species to whole genera.</title>
        <authorList>
            <person name="Goeker M."/>
        </authorList>
    </citation>
    <scope>NUCLEOTIDE SEQUENCE [LARGE SCALE GENOMIC DNA]</scope>
    <source>
        <strain evidence="3 4">DSM 45791</strain>
    </source>
</reference>
<proteinExistence type="predicted"/>
<dbReference type="InterPro" id="IPR018958">
    <property type="entry name" value="Knr4/Smi1-like_dom"/>
</dbReference>
<evidence type="ECO:0000313" key="3">
    <source>
        <dbReference type="EMBL" id="REH55693.1"/>
    </source>
</evidence>
<sequence length="193" mass="21593">MAVADAWGRIVRWLSFYAPSTGSVLRTMADREDVVILEQEIGVELPDDLHEWWSVCGGTGNSAFAEIIPPFYTPHGPQGALDAFRVQRKLWADTWDTPECGPDAGSTGSSYHPLWVPFAFDGLGDALVVDLRPGPMRGCVMEWDHERAEAHGPEWRSITEMLEQIATALEDRSKVRHSRPDTTTDGRIDWRTS</sequence>
<feature type="region of interest" description="Disordered" evidence="1">
    <location>
        <begin position="170"/>
        <end position="193"/>
    </location>
</feature>
<dbReference type="EMBL" id="QUNO01000001">
    <property type="protein sequence ID" value="REH55693.1"/>
    <property type="molecule type" value="Genomic_DNA"/>
</dbReference>
<dbReference type="Pfam" id="PF09346">
    <property type="entry name" value="SMI1_KNR4"/>
    <property type="match status" value="1"/>
</dbReference>
<evidence type="ECO:0000256" key="1">
    <source>
        <dbReference type="SAM" id="MobiDB-lite"/>
    </source>
</evidence>
<dbReference type="AlphaFoldDB" id="A0A3E0IAD2"/>
<feature type="domain" description="Knr4/Smi1-like" evidence="2">
    <location>
        <begin position="28"/>
        <end position="164"/>
    </location>
</feature>
<dbReference type="Proteomes" id="UP000256269">
    <property type="component" value="Unassembled WGS sequence"/>
</dbReference>
<dbReference type="RefSeq" id="WP_116172563.1">
    <property type="nucleotide sequence ID" value="NZ_CP144375.1"/>
</dbReference>
<dbReference type="SMART" id="SM00860">
    <property type="entry name" value="SMI1_KNR4"/>
    <property type="match status" value="1"/>
</dbReference>
<accession>A0A3E0IAD2</accession>
<dbReference type="SUPFAM" id="SSF160631">
    <property type="entry name" value="SMI1/KNR4-like"/>
    <property type="match status" value="1"/>
</dbReference>
<organism evidence="3 4">
    <name type="scientific">Kutzneria buriramensis</name>
    <dbReference type="NCBI Taxonomy" id="1045776"/>
    <lineage>
        <taxon>Bacteria</taxon>
        <taxon>Bacillati</taxon>
        <taxon>Actinomycetota</taxon>
        <taxon>Actinomycetes</taxon>
        <taxon>Pseudonocardiales</taxon>
        <taxon>Pseudonocardiaceae</taxon>
        <taxon>Kutzneria</taxon>
    </lineage>
</organism>
<name>A0A3E0IAD2_9PSEU</name>
<protein>
    <submittedName>
        <fullName evidence="3">Cell wall assembly regulator SMI1</fullName>
    </submittedName>
</protein>
<evidence type="ECO:0000313" key="4">
    <source>
        <dbReference type="Proteomes" id="UP000256269"/>
    </source>
</evidence>
<comment type="caution">
    <text evidence="3">The sequence shown here is derived from an EMBL/GenBank/DDBJ whole genome shotgun (WGS) entry which is preliminary data.</text>
</comment>
<gene>
    <name evidence="3" type="ORF">BCF44_101719</name>
</gene>